<dbReference type="Proteomes" id="UP000623129">
    <property type="component" value="Unassembled WGS sequence"/>
</dbReference>
<keyword evidence="5" id="KW-1185">Reference proteome</keyword>
<dbReference type="PANTHER" id="PTHR31181:SF67">
    <property type="entry name" value="PROLAMIN-LIKE PROTEIN (DUF1278)"/>
    <property type="match status" value="1"/>
</dbReference>
<gene>
    <name evidence="4" type="ORF">FCM35_KLT01757</name>
</gene>
<dbReference type="InterPro" id="IPR008502">
    <property type="entry name" value="Prolamin-like"/>
</dbReference>
<evidence type="ECO:0000313" key="5">
    <source>
        <dbReference type="Proteomes" id="UP000623129"/>
    </source>
</evidence>
<dbReference type="GO" id="GO:0009567">
    <property type="term" value="P:double fertilization forming a zygote and endosperm"/>
    <property type="evidence" value="ECO:0007669"/>
    <property type="project" value="TreeGrafter"/>
</dbReference>
<dbReference type="AlphaFoldDB" id="A0A833R6L5"/>
<reference evidence="4" key="1">
    <citation type="submission" date="2020-01" db="EMBL/GenBank/DDBJ databases">
        <title>Genome sequence of Kobresia littledalei, the first chromosome-level genome in the family Cyperaceae.</title>
        <authorList>
            <person name="Qu G."/>
        </authorList>
    </citation>
    <scope>NUCLEOTIDE SEQUENCE</scope>
    <source>
        <strain evidence="4">C.B.Clarke</strain>
        <tissue evidence="4">Leaf</tissue>
    </source>
</reference>
<feature type="signal peptide" evidence="2">
    <location>
        <begin position="1"/>
        <end position="16"/>
    </location>
</feature>
<dbReference type="GO" id="GO:2000008">
    <property type="term" value="P:regulation of protein localization to cell surface"/>
    <property type="evidence" value="ECO:0007669"/>
    <property type="project" value="TreeGrafter"/>
</dbReference>
<dbReference type="GO" id="GO:0080155">
    <property type="term" value="P:regulation of double fertilization forming a zygote and endosperm"/>
    <property type="evidence" value="ECO:0007669"/>
    <property type="project" value="TreeGrafter"/>
</dbReference>
<dbReference type="EMBL" id="SWLB01000010">
    <property type="protein sequence ID" value="KAF3334066.1"/>
    <property type="molecule type" value="Genomic_DNA"/>
</dbReference>
<accession>A0A833R6L5</accession>
<evidence type="ECO:0000259" key="3">
    <source>
        <dbReference type="Pfam" id="PF05617"/>
    </source>
</evidence>
<evidence type="ECO:0000256" key="1">
    <source>
        <dbReference type="ARBA" id="ARBA00022729"/>
    </source>
</evidence>
<evidence type="ECO:0000313" key="4">
    <source>
        <dbReference type="EMBL" id="KAF3334066.1"/>
    </source>
</evidence>
<feature type="domain" description="Prolamin-like" evidence="3">
    <location>
        <begin position="52"/>
        <end position="115"/>
    </location>
</feature>
<proteinExistence type="predicted"/>
<dbReference type="GO" id="GO:0031982">
    <property type="term" value="C:vesicle"/>
    <property type="evidence" value="ECO:0007669"/>
    <property type="project" value="TreeGrafter"/>
</dbReference>
<comment type="caution">
    <text evidence="4">The sequence shown here is derived from an EMBL/GenBank/DDBJ whole genome shotgun (WGS) entry which is preliminary data.</text>
</comment>
<dbReference type="GO" id="GO:0005576">
    <property type="term" value="C:extracellular region"/>
    <property type="evidence" value="ECO:0007669"/>
    <property type="project" value="TreeGrafter"/>
</dbReference>
<protein>
    <submittedName>
        <fullName evidence="4">Egg cell-secreted protein 1.2-like protein</fullName>
    </submittedName>
</protein>
<name>A0A833R6L5_9POAL</name>
<dbReference type="OrthoDB" id="724199at2759"/>
<dbReference type="PANTHER" id="PTHR31181">
    <property type="entry name" value="EGG CELL-SECRETED PROTEIN 1.4"/>
    <property type="match status" value="1"/>
</dbReference>
<sequence length="134" mass="14344">MMTSPLIFTFLFFVSATTSPSPASPPASLAMLEPTKLFHFTPPGNIVPKIEKCWPSIVKVEGCAADLLLSFANFHVNVTSDCCDAVVSIGDECFVAVFTNFPFNPLFPPLLKAFCNAIFAGGRNCSKISPPPVA</sequence>
<evidence type="ECO:0000256" key="2">
    <source>
        <dbReference type="SAM" id="SignalP"/>
    </source>
</evidence>
<organism evidence="4 5">
    <name type="scientific">Carex littledalei</name>
    <dbReference type="NCBI Taxonomy" id="544730"/>
    <lineage>
        <taxon>Eukaryota</taxon>
        <taxon>Viridiplantae</taxon>
        <taxon>Streptophyta</taxon>
        <taxon>Embryophyta</taxon>
        <taxon>Tracheophyta</taxon>
        <taxon>Spermatophyta</taxon>
        <taxon>Magnoliopsida</taxon>
        <taxon>Liliopsida</taxon>
        <taxon>Poales</taxon>
        <taxon>Cyperaceae</taxon>
        <taxon>Cyperoideae</taxon>
        <taxon>Cariceae</taxon>
        <taxon>Carex</taxon>
        <taxon>Carex subgen. Euthyceras</taxon>
    </lineage>
</organism>
<keyword evidence="1 2" id="KW-0732">Signal</keyword>
<feature type="chain" id="PRO_5032608299" evidence="2">
    <location>
        <begin position="17"/>
        <end position="134"/>
    </location>
</feature>
<dbReference type="Pfam" id="PF05617">
    <property type="entry name" value="Prolamin_like"/>
    <property type="match status" value="1"/>
</dbReference>